<dbReference type="RefSeq" id="WP_073252902.1">
    <property type="nucleotide sequence ID" value="NZ_FQZQ01000013.1"/>
</dbReference>
<keyword evidence="6 11" id="KW-0418">Kinase</keyword>
<gene>
    <name evidence="11" type="ORF">SAMN05444000_1133</name>
</gene>
<dbReference type="Gene3D" id="3.30.565.10">
    <property type="entry name" value="Histidine kinase-like ATPase, C-terminal domain"/>
    <property type="match status" value="1"/>
</dbReference>
<evidence type="ECO:0000313" key="11">
    <source>
        <dbReference type="EMBL" id="SHJ77859.1"/>
    </source>
</evidence>
<reference evidence="12" key="1">
    <citation type="submission" date="2016-11" db="EMBL/GenBank/DDBJ databases">
        <authorList>
            <person name="Varghese N."/>
            <person name="Submissions S."/>
        </authorList>
    </citation>
    <scope>NUCLEOTIDE SEQUENCE [LARGE SCALE GENOMIC DNA]</scope>
    <source>
        <strain evidence="12">DSM 100564</strain>
    </source>
</reference>
<evidence type="ECO:0000313" key="12">
    <source>
        <dbReference type="Proteomes" id="UP000183982"/>
    </source>
</evidence>
<dbReference type="GO" id="GO:0005524">
    <property type="term" value="F:ATP binding"/>
    <property type="evidence" value="ECO:0007669"/>
    <property type="project" value="UniProtKB-KW"/>
</dbReference>
<sequence>MLRSLSGRFLILTIIFVMLAEVLIFVPSIARFREDYLLSRLERAQIASLALLADDMIGEDLEAELLRNAEVFNVVLRRDEMRQLILSSPMPRPIDATFDLRAAGPAELIGDAVKRLFDREERVIRVIGAPVREAGLLIEVTMQTTGLRSAMIDYGLNILWLSAVISVITASMLFVAVRGFLVRPIRGVVSYMKSYAAAPEDARRIIQPSAGVTELREAEEALQSLQVELTASLKQKEHLAQLGEAVAKVSHDLRNILTSAQLFTDRIEMSEDPTVKRMAPKLVNSITRAVNLCESTLAFGKAEEPPPRLTHVLLTEVVSDVVESERLAIEDFDLSFAEDIAAGLKVRADPEQLYRVIANLVRNARQAIVATSQPGEIAVAAREDDTSWFITVTDTGPGLPPKAREHLFTPFQGGIRKGGSGLGLAISAELVRGHGGKLLLLRTDETGTAFEICLPKGDVAET</sequence>
<dbReference type="PANTHER" id="PTHR43065:SF10">
    <property type="entry name" value="PEROXIDE STRESS-ACTIVATED HISTIDINE KINASE MAK3"/>
    <property type="match status" value="1"/>
</dbReference>
<evidence type="ECO:0000256" key="8">
    <source>
        <dbReference type="ARBA" id="ARBA00023012"/>
    </source>
</evidence>
<dbReference type="SMART" id="SM00387">
    <property type="entry name" value="HATPase_c"/>
    <property type="match status" value="1"/>
</dbReference>
<proteinExistence type="predicted"/>
<accession>A0A1M6M340</accession>
<dbReference type="InterPro" id="IPR036890">
    <property type="entry name" value="HATPase_C_sf"/>
</dbReference>
<dbReference type="EMBL" id="FQZQ01000013">
    <property type="protein sequence ID" value="SHJ77859.1"/>
    <property type="molecule type" value="Genomic_DNA"/>
</dbReference>
<feature type="domain" description="Histidine kinase" evidence="10">
    <location>
        <begin position="248"/>
        <end position="458"/>
    </location>
</feature>
<dbReference type="PRINTS" id="PR00344">
    <property type="entry name" value="BCTRLSENSOR"/>
</dbReference>
<evidence type="ECO:0000259" key="10">
    <source>
        <dbReference type="PROSITE" id="PS50109"/>
    </source>
</evidence>
<organism evidence="11 12">
    <name type="scientific">Shimia gijangensis</name>
    <dbReference type="NCBI Taxonomy" id="1470563"/>
    <lineage>
        <taxon>Bacteria</taxon>
        <taxon>Pseudomonadati</taxon>
        <taxon>Pseudomonadota</taxon>
        <taxon>Alphaproteobacteria</taxon>
        <taxon>Rhodobacterales</taxon>
        <taxon>Roseobacteraceae</taxon>
    </lineage>
</organism>
<dbReference type="STRING" id="1470563.SAMN05444000_1133"/>
<keyword evidence="3" id="KW-0597">Phosphoprotein</keyword>
<dbReference type="Proteomes" id="UP000183982">
    <property type="component" value="Unassembled WGS sequence"/>
</dbReference>
<dbReference type="OrthoDB" id="9784218at2"/>
<keyword evidence="9" id="KW-0812">Transmembrane</keyword>
<dbReference type="Gene3D" id="1.10.287.130">
    <property type="match status" value="1"/>
</dbReference>
<keyword evidence="9" id="KW-1133">Transmembrane helix</keyword>
<protein>
    <recommendedName>
        <fullName evidence="2">histidine kinase</fullName>
        <ecNumber evidence="2">2.7.13.3</ecNumber>
    </recommendedName>
</protein>
<dbReference type="SMART" id="SM00388">
    <property type="entry name" value="HisKA"/>
    <property type="match status" value="1"/>
</dbReference>
<feature type="transmembrane region" description="Helical" evidence="9">
    <location>
        <begin position="9"/>
        <end position="30"/>
    </location>
</feature>
<keyword evidence="12" id="KW-1185">Reference proteome</keyword>
<dbReference type="SUPFAM" id="SSF47384">
    <property type="entry name" value="Homodimeric domain of signal transducing histidine kinase"/>
    <property type="match status" value="1"/>
</dbReference>
<evidence type="ECO:0000256" key="7">
    <source>
        <dbReference type="ARBA" id="ARBA00022840"/>
    </source>
</evidence>
<evidence type="ECO:0000256" key="3">
    <source>
        <dbReference type="ARBA" id="ARBA00022553"/>
    </source>
</evidence>
<name>A0A1M6M340_9RHOB</name>
<dbReference type="InterPro" id="IPR003594">
    <property type="entry name" value="HATPase_dom"/>
</dbReference>
<evidence type="ECO:0000256" key="2">
    <source>
        <dbReference type="ARBA" id="ARBA00012438"/>
    </source>
</evidence>
<dbReference type="PROSITE" id="PS50109">
    <property type="entry name" value="HIS_KIN"/>
    <property type="match status" value="1"/>
</dbReference>
<evidence type="ECO:0000256" key="5">
    <source>
        <dbReference type="ARBA" id="ARBA00022741"/>
    </source>
</evidence>
<dbReference type="InterPro" id="IPR005467">
    <property type="entry name" value="His_kinase_dom"/>
</dbReference>
<dbReference type="AlphaFoldDB" id="A0A1M6M340"/>
<evidence type="ECO:0000256" key="4">
    <source>
        <dbReference type="ARBA" id="ARBA00022679"/>
    </source>
</evidence>
<keyword evidence="5" id="KW-0547">Nucleotide-binding</keyword>
<feature type="transmembrane region" description="Helical" evidence="9">
    <location>
        <begin position="158"/>
        <end position="177"/>
    </location>
</feature>
<keyword evidence="7" id="KW-0067">ATP-binding</keyword>
<dbReference type="Pfam" id="PF02518">
    <property type="entry name" value="HATPase_c"/>
    <property type="match status" value="1"/>
</dbReference>
<dbReference type="SUPFAM" id="SSF55874">
    <property type="entry name" value="ATPase domain of HSP90 chaperone/DNA topoisomerase II/histidine kinase"/>
    <property type="match status" value="1"/>
</dbReference>
<comment type="catalytic activity">
    <reaction evidence="1">
        <text>ATP + protein L-histidine = ADP + protein N-phospho-L-histidine.</text>
        <dbReference type="EC" id="2.7.13.3"/>
    </reaction>
</comment>
<dbReference type="InterPro" id="IPR036097">
    <property type="entry name" value="HisK_dim/P_sf"/>
</dbReference>
<dbReference type="InterPro" id="IPR003661">
    <property type="entry name" value="HisK_dim/P_dom"/>
</dbReference>
<dbReference type="GO" id="GO:0000155">
    <property type="term" value="F:phosphorelay sensor kinase activity"/>
    <property type="evidence" value="ECO:0007669"/>
    <property type="project" value="InterPro"/>
</dbReference>
<keyword evidence="8" id="KW-0902">Two-component regulatory system</keyword>
<dbReference type="PANTHER" id="PTHR43065">
    <property type="entry name" value="SENSOR HISTIDINE KINASE"/>
    <property type="match status" value="1"/>
</dbReference>
<dbReference type="InterPro" id="IPR004358">
    <property type="entry name" value="Sig_transdc_His_kin-like_C"/>
</dbReference>
<dbReference type="Pfam" id="PF00512">
    <property type="entry name" value="HisKA"/>
    <property type="match status" value="1"/>
</dbReference>
<evidence type="ECO:0000256" key="6">
    <source>
        <dbReference type="ARBA" id="ARBA00022777"/>
    </source>
</evidence>
<dbReference type="CDD" id="cd00075">
    <property type="entry name" value="HATPase"/>
    <property type="match status" value="1"/>
</dbReference>
<keyword evidence="9" id="KW-0472">Membrane</keyword>
<dbReference type="EC" id="2.7.13.3" evidence="2"/>
<dbReference type="CDD" id="cd00082">
    <property type="entry name" value="HisKA"/>
    <property type="match status" value="1"/>
</dbReference>
<evidence type="ECO:0000256" key="1">
    <source>
        <dbReference type="ARBA" id="ARBA00000085"/>
    </source>
</evidence>
<evidence type="ECO:0000256" key="9">
    <source>
        <dbReference type="SAM" id="Phobius"/>
    </source>
</evidence>
<keyword evidence="4" id="KW-0808">Transferase</keyword>